<comment type="subunit">
    <text evidence="2">Homodimer.</text>
</comment>
<reference evidence="3 4" key="1">
    <citation type="journal article" date="2016" name="Nat. Commun.">
        <title>Thousands of microbial genomes shed light on interconnected biogeochemical processes in an aquifer system.</title>
        <authorList>
            <person name="Anantharaman K."/>
            <person name="Brown C.T."/>
            <person name="Hug L.A."/>
            <person name="Sharon I."/>
            <person name="Castelle C.J."/>
            <person name="Probst A.J."/>
            <person name="Thomas B.C."/>
            <person name="Singh A."/>
            <person name="Wilkins M.J."/>
            <person name="Karaoz U."/>
            <person name="Brodie E.L."/>
            <person name="Williams K.H."/>
            <person name="Hubbard S.S."/>
            <person name="Banfield J.F."/>
        </authorList>
    </citation>
    <scope>NUCLEOTIDE SEQUENCE [LARGE SCALE GENOMIC DNA]</scope>
</reference>
<evidence type="ECO:0000256" key="2">
    <source>
        <dbReference type="HAMAP-Rule" id="MF_01139"/>
    </source>
</evidence>
<dbReference type="Pfam" id="PF01255">
    <property type="entry name" value="Prenyltransf"/>
    <property type="match status" value="1"/>
</dbReference>
<feature type="binding site" evidence="2">
    <location>
        <position position="65"/>
    </location>
    <ligand>
        <name>substrate</name>
    </ligand>
</feature>
<dbReference type="AlphaFoldDB" id="A0A1G2KSD6"/>
<sequence length="231" mass="26689">MDKEATLPRSIGVILDGNRRWAKSAGIPTLEGHRAGYGRAKEFIRWAFDLGIPYLTLYAFSTENWKRETAEVGYLMDLLTWVLEHEIEEFNKEGARLLIIGERERLSPKIQELIRRTEARTASNTRGTVLLCISYGGRPEIINATRKLIKSGVTPENLSEEEFAKHLWTAGAPDPDMIIRTGGVMRLSNFLPWQSIYSELFFTETLWPDFTKEEFLKILEEYAERERRFGK</sequence>
<evidence type="ECO:0000256" key="1">
    <source>
        <dbReference type="ARBA" id="ARBA00022679"/>
    </source>
</evidence>
<dbReference type="InterPro" id="IPR018520">
    <property type="entry name" value="UPP_synth-like_CS"/>
</dbReference>
<gene>
    <name evidence="3" type="ORF">A3C12_00445</name>
</gene>
<dbReference type="HAMAP" id="MF_01139">
    <property type="entry name" value="ISPT"/>
    <property type="match status" value="1"/>
</dbReference>
<keyword evidence="1 2" id="KW-0808">Transferase</keyword>
<dbReference type="PROSITE" id="PS01066">
    <property type="entry name" value="UPP_SYNTHASE"/>
    <property type="match status" value="1"/>
</dbReference>
<feature type="binding site" evidence="2">
    <location>
        <begin position="61"/>
        <end position="63"/>
    </location>
    <ligand>
        <name>substrate</name>
    </ligand>
</feature>
<evidence type="ECO:0000313" key="4">
    <source>
        <dbReference type="Proteomes" id="UP000178710"/>
    </source>
</evidence>
<dbReference type="NCBIfam" id="TIGR00055">
    <property type="entry name" value="uppS"/>
    <property type="match status" value="1"/>
</dbReference>
<feature type="binding site" evidence="2">
    <location>
        <position position="199"/>
    </location>
    <ligand>
        <name>Mg(2+)</name>
        <dbReference type="ChEBI" id="CHEBI:18420"/>
    </ligand>
</feature>
<dbReference type="InterPro" id="IPR001441">
    <property type="entry name" value="UPP_synth-like"/>
</dbReference>
<dbReference type="GO" id="GO:0016094">
    <property type="term" value="P:polyprenol biosynthetic process"/>
    <property type="evidence" value="ECO:0007669"/>
    <property type="project" value="TreeGrafter"/>
</dbReference>
<feature type="active site" evidence="2">
    <location>
        <position position="16"/>
    </location>
</feature>
<dbReference type="Proteomes" id="UP000178710">
    <property type="component" value="Unassembled WGS sequence"/>
</dbReference>
<comment type="function">
    <text evidence="2">Catalyzes the condensation of isopentenyl diphosphate (IPP) with allylic pyrophosphates generating different type of terpenoids.</text>
</comment>
<dbReference type="SUPFAM" id="SSF64005">
    <property type="entry name" value="Undecaprenyl diphosphate synthase"/>
    <property type="match status" value="1"/>
</dbReference>
<comment type="similarity">
    <text evidence="2">Belongs to the UPP synthase family.</text>
</comment>
<keyword evidence="2" id="KW-0479">Metal-binding</keyword>
<dbReference type="EMBL" id="MHQK01000028">
    <property type="protein sequence ID" value="OHA01381.1"/>
    <property type="molecule type" value="Genomic_DNA"/>
</dbReference>
<proteinExistence type="inferred from homology"/>
<comment type="caution">
    <text evidence="3">The sequence shown here is derived from an EMBL/GenBank/DDBJ whole genome shotgun (WGS) entry which is preliminary data.</text>
</comment>
<feature type="binding site" evidence="2">
    <location>
        <position position="16"/>
    </location>
    <ligand>
        <name>Mg(2+)</name>
        <dbReference type="ChEBI" id="CHEBI:18420"/>
    </ligand>
</feature>
<feature type="binding site" evidence="2">
    <location>
        <begin position="186"/>
        <end position="188"/>
    </location>
    <ligand>
        <name>substrate</name>
    </ligand>
</feature>
<feature type="binding site" evidence="2">
    <location>
        <position position="67"/>
    </location>
    <ligand>
        <name>substrate</name>
    </ligand>
</feature>
<feature type="binding site" evidence="2">
    <location>
        <position position="21"/>
    </location>
    <ligand>
        <name>substrate</name>
    </ligand>
</feature>
<dbReference type="Gene3D" id="3.40.1180.10">
    <property type="entry name" value="Decaprenyl diphosphate synthase-like"/>
    <property type="match status" value="1"/>
</dbReference>
<dbReference type="EC" id="2.5.1.-" evidence="2"/>
<evidence type="ECO:0000313" key="3">
    <source>
        <dbReference type="EMBL" id="OHA01381.1"/>
    </source>
</evidence>
<comment type="cofactor">
    <cofactor evidence="2">
        <name>Mg(2+)</name>
        <dbReference type="ChEBI" id="CHEBI:18420"/>
    </cofactor>
    <text evidence="2">Binds 2 magnesium ions per subunit.</text>
</comment>
<dbReference type="GO" id="GO:0000287">
    <property type="term" value="F:magnesium ion binding"/>
    <property type="evidence" value="ECO:0007669"/>
    <property type="project" value="UniProtKB-UniRule"/>
</dbReference>
<dbReference type="CDD" id="cd00475">
    <property type="entry name" value="Cis_IPPS"/>
    <property type="match status" value="1"/>
</dbReference>
<dbReference type="GO" id="GO:0045547">
    <property type="term" value="F:ditrans,polycis-polyprenyl diphosphate synthase [(2E,6E)-farnesyl diphosphate specific] activity"/>
    <property type="evidence" value="ECO:0007669"/>
    <property type="project" value="TreeGrafter"/>
</dbReference>
<feature type="active site" description="Proton acceptor" evidence="2">
    <location>
        <position position="64"/>
    </location>
</feature>
<dbReference type="PANTHER" id="PTHR10291">
    <property type="entry name" value="DEHYDRODOLICHYL DIPHOSPHATE SYNTHASE FAMILY MEMBER"/>
    <property type="match status" value="1"/>
</dbReference>
<organism evidence="3 4">
    <name type="scientific">Candidatus Sungbacteria bacterium RIFCSPHIGHO2_02_FULL_49_20</name>
    <dbReference type="NCBI Taxonomy" id="1802272"/>
    <lineage>
        <taxon>Bacteria</taxon>
        <taxon>Candidatus Sungiibacteriota</taxon>
    </lineage>
</organism>
<dbReference type="PANTHER" id="PTHR10291:SF0">
    <property type="entry name" value="DEHYDRODOLICHYL DIPHOSPHATE SYNTHASE 2"/>
    <property type="match status" value="1"/>
</dbReference>
<keyword evidence="2" id="KW-0460">Magnesium</keyword>
<protein>
    <recommendedName>
        <fullName evidence="2">Isoprenyl transferase</fullName>
        <ecNumber evidence="2">2.5.1.-</ecNumber>
    </recommendedName>
</protein>
<comment type="caution">
    <text evidence="2">Lacks conserved residue(s) required for the propagation of feature annotation.</text>
</comment>
<name>A0A1G2KSD6_9BACT</name>
<feature type="binding site" evidence="2">
    <location>
        <begin position="17"/>
        <end position="20"/>
    </location>
    <ligand>
        <name>substrate</name>
    </ligand>
</feature>
<feature type="binding site" evidence="2">
    <location>
        <position position="180"/>
    </location>
    <ligand>
        <name>substrate</name>
    </ligand>
</feature>
<feature type="binding site" evidence="2">
    <location>
        <position position="33"/>
    </location>
    <ligand>
        <name>substrate</name>
    </ligand>
</feature>
<accession>A0A1G2KSD6</accession>
<dbReference type="InterPro" id="IPR036424">
    <property type="entry name" value="UPP_synth-like_sf"/>
</dbReference>